<proteinExistence type="predicted"/>
<accession>A0ABT8Q7E2</accession>
<organism evidence="1 2">
    <name type="scientific">Stenotrophomonas indicatrix</name>
    <dbReference type="NCBI Taxonomy" id="2045451"/>
    <lineage>
        <taxon>Bacteria</taxon>
        <taxon>Pseudomonadati</taxon>
        <taxon>Pseudomonadota</taxon>
        <taxon>Gammaproteobacteria</taxon>
        <taxon>Lysobacterales</taxon>
        <taxon>Lysobacteraceae</taxon>
        <taxon>Stenotrophomonas</taxon>
    </lineage>
</organism>
<evidence type="ECO:0000313" key="1">
    <source>
        <dbReference type="EMBL" id="MDN8667729.1"/>
    </source>
</evidence>
<gene>
    <name evidence="1" type="ORF">Q0S36_00085</name>
</gene>
<dbReference type="Proteomes" id="UP001174315">
    <property type="component" value="Unassembled WGS sequence"/>
</dbReference>
<protein>
    <recommendedName>
        <fullName evidence="3">YdhG-like domain-containing protein</fullName>
    </recommendedName>
</protein>
<evidence type="ECO:0008006" key="3">
    <source>
        <dbReference type="Google" id="ProtNLM"/>
    </source>
</evidence>
<name>A0ABT8Q7E2_9GAMM</name>
<dbReference type="EMBL" id="JAUKNN010000001">
    <property type="protein sequence ID" value="MDN8667729.1"/>
    <property type="molecule type" value="Genomic_DNA"/>
</dbReference>
<keyword evidence="2" id="KW-1185">Reference proteome</keyword>
<comment type="caution">
    <text evidence="1">The sequence shown here is derived from an EMBL/GenBank/DDBJ whole genome shotgun (WGS) entry which is preliminary data.</text>
</comment>
<evidence type="ECO:0000313" key="2">
    <source>
        <dbReference type="Proteomes" id="UP001174315"/>
    </source>
</evidence>
<dbReference type="RefSeq" id="WP_301868447.1">
    <property type="nucleotide sequence ID" value="NZ_DAMAEN010000003.1"/>
</dbReference>
<reference evidence="1" key="1">
    <citation type="submission" date="2023-07" db="EMBL/GenBank/DDBJ databases">
        <title>Stenotrophomonas isolates from soil.</title>
        <authorList>
            <person name="Sharma V."/>
            <person name="Zur-Pinska J."/>
            <person name="Hay A.G."/>
        </authorList>
    </citation>
    <scope>NUCLEOTIDE SEQUENCE</scope>
    <source>
        <strain evidence="1">C2</strain>
    </source>
</reference>
<sequence>MKNPRLPASQPNRALDGPSPDLFVALRDLLLTYKADLLVVHDDAGHFYANCRNADAKGKAQFFGAVKASGRRHSFHFMPVYTFPELLAGISPALKKHMQGKSCFNFDAWDPALLRELQMLIEQGASRYRTAGKL</sequence>